<feature type="region of interest" description="Disordered" evidence="1">
    <location>
        <begin position="1"/>
        <end position="69"/>
    </location>
</feature>
<dbReference type="EMBL" id="LWQU01000167">
    <property type="protein sequence ID" value="OAN47429.1"/>
    <property type="molecule type" value="Genomic_DNA"/>
</dbReference>
<protein>
    <submittedName>
        <fullName evidence="2">Uncharacterized protein</fullName>
    </submittedName>
</protein>
<sequence>MSGQGDDAPEHGQDDGIETLRGVQWVEIGDDWGADGLDDEPGAAGLDDADAEDPAGPSNDDQPPGENGYQVVRIPRSMRGRLTLPQGCPVTPLGVLDDKFFYGSIRNSY</sequence>
<evidence type="ECO:0000313" key="2">
    <source>
        <dbReference type="EMBL" id="OAN47429.1"/>
    </source>
</evidence>
<name>A0A178MFB7_9PROT</name>
<feature type="compositionally biased region" description="Acidic residues" evidence="1">
    <location>
        <begin position="28"/>
        <end position="53"/>
    </location>
</feature>
<dbReference type="AlphaFoldDB" id="A0A178MFB7"/>
<reference evidence="2 3" key="1">
    <citation type="submission" date="2016-04" db="EMBL/GenBank/DDBJ databases">
        <title>Draft genome sequence of freshwater magnetotactic bacteria Magnetospirillum marisnigri SP-1 and Magnetospirillum moscoviense BB-1.</title>
        <authorList>
            <person name="Koziaeva V."/>
            <person name="Dziuba M.V."/>
            <person name="Ivanov T.M."/>
            <person name="Kuznetsov B."/>
            <person name="Grouzdev D.S."/>
        </authorList>
    </citation>
    <scope>NUCLEOTIDE SEQUENCE [LARGE SCALE GENOMIC DNA]</scope>
    <source>
        <strain evidence="2 3">BB-1</strain>
    </source>
</reference>
<organism evidence="2 3">
    <name type="scientific">Magnetospirillum moscoviense</name>
    <dbReference type="NCBI Taxonomy" id="1437059"/>
    <lineage>
        <taxon>Bacteria</taxon>
        <taxon>Pseudomonadati</taxon>
        <taxon>Pseudomonadota</taxon>
        <taxon>Alphaproteobacteria</taxon>
        <taxon>Rhodospirillales</taxon>
        <taxon>Rhodospirillaceae</taxon>
        <taxon>Magnetospirillum</taxon>
    </lineage>
</organism>
<comment type="caution">
    <text evidence="2">The sequence shown here is derived from an EMBL/GenBank/DDBJ whole genome shotgun (WGS) entry which is preliminary data.</text>
</comment>
<proteinExistence type="predicted"/>
<accession>A0A178MFB7</accession>
<evidence type="ECO:0000313" key="3">
    <source>
        <dbReference type="Proteomes" id="UP000078543"/>
    </source>
</evidence>
<evidence type="ECO:0000256" key="1">
    <source>
        <dbReference type="SAM" id="MobiDB-lite"/>
    </source>
</evidence>
<keyword evidence="3" id="KW-1185">Reference proteome</keyword>
<dbReference type="RefSeq" id="WP_068503484.1">
    <property type="nucleotide sequence ID" value="NZ_LWQU01000167.1"/>
</dbReference>
<gene>
    <name evidence="2" type="ORF">A6A05_15740</name>
</gene>
<dbReference type="Proteomes" id="UP000078543">
    <property type="component" value="Unassembled WGS sequence"/>
</dbReference>